<dbReference type="Pfam" id="PF16321">
    <property type="entry name" value="Ribosom_S30AE_C"/>
    <property type="match status" value="1"/>
</dbReference>
<dbReference type="PANTHER" id="PTHR33231:SF1">
    <property type="entry name" value="30S RIBOSOMAL PROTEIN"/>
    <property type="match status" value="1"/>
</dbReference>
<dbReference type="GO" id="GO:0043024">
    <property type="term" value="F:ribosomal small subunit binding"/>
    <property type="evidence" value="ECO:0007669"/>
    <property type="project" value="TreeGrafter"/>
</dbReference>
<sequence>MCAVVAEISELWVPETGFAPEHAEAAATAVSEVLRAHGISSGFRLRTRRVPGGAVAQAGFELRGRPARVQVADAPADVVDRLVRRVDRHLTVLAVRGTRPWPDPDRVPIGYGTAPRPVVRHKRFRLAVCSVLEAVAVLDAMDYEAHLFTDATTGSDAVVYRGGPFGVRLARQCCGGLPCRTGRLALTVDARHTRRFDEREAAAHLCRYGLPFLFHTDPRTGRGQLLYRRHDGDLAVVSPADTPKGEQWHAI</sequence>
<comment type="caution">
    <text evidence="2">The sequence shown here is derived from an EMBL/GenBank/DDBJ whole genome shotgun (WGS) entry which is preliminary data.</text>
</comment>
<dbReference type="InterPro" id="IPR038416">
    <property type="entry name" value="Ribosom_S30AE_C_sf"/>
</dbReference>
<feature type="domain" description="Sigma 54 modulation/S30EA ribosomal protein C-terminal" evidence="1">
    <location>
        <begin position="115"/>
        <end position="167"/>
    </location>
</feature>
<dbReference type="GO" id="GO:0045900">
    <property type="term" value="P:negative regulation of translational elongation"/>
    <property type="evidence" value="ECO:0007669"/>
    <property type="project" value="TreeGrafter"/>
</dbReference>
<keyword evidence="2" id="KW-0689">Ribosomal protein</keyword>
<evidence type="ECO:0000313" key="3">
    <source>
        <dbReference type="Proteomes" id="UP000252586"/>
    </source>
</evidence>
<dbReference type="Gene3D" id="3.30.505.50">
    <property type="entry name" value="Sigma 54 modulation/S30EA ribosomal protein, C-terminal domain"/>
    <property type="match status" value="2"/>
</dbReference>
<dbReference type="STRING" id="1210090.GCA_001613185_05188"/>
<keyword evidence="3" id="KW-1185">Reference proteome</keyword>
<dbReference type="EMBL" id="QNRE01000002">
    <property type="protein sequence ID" value="RBO93661.1"/>
    <property type="molecule type" value="Genomic_DNA"/>
</dbReference>
<reference evidence="2 3" key="1">
    <citation type="submission" date="2018-06" db="EMBL/GenBank/DDBJ databases">
        <title>Genomic Encyclopedia of Type Strains, Phase IV (KMG-IV): sequencing the most valuable type-strain genomes for metagenomic binning, comparative biology and taxonomic classification.</title>
        <authorList>
            <person name="Goeker M."/>
        </authorList>
    </citation>
    <scope>NUCLEOTIDE SEQUENCE [LARGE SCALE GENOMIC DNA]</scope>
    <source>
        <strain evidence="2 3">DSM 44599</strain>
    </source>
</reference>
<dbReference type="GO" id="GO:0022627">
    <property type="term" value="C:cytosolic small ribosomal subunit"/>
    <property type="evidence" value="ECO:0007669"/>
    <property type="project" value="TreeGrafter"/>
</dbReference>
<dbReference type="AlphaFoldDB" id="A0A366DU88"/>
<proteinExistence type="predicted"/>
<dbReference type="PANTHER" id="PTHR33231">
    <property type="entry name" value="30S RIBOSOMAL PROTEIN"/>
    <property type="match status" value="1"/>
</dbReference>
<dbReference type="InterPro" id="IPR032528">
    <property type="entry name" value="Ribosom_S30AE_C"/>
</dbReference>
<evidence type="ECO:0000259" key="1">
    <source>
        <dbReference type="Pfam" id="PF16321"/>
    </source>
</evidence>
<dbReference type="InterPro" id="IPR050574">
    <property type="entry name" value="HPF/YfiA_ribosome-assoc"/>
</dbReference>
<name>A0A366DU88_9NOCA</name>
<gene>
    <name evidence="2" type="ORF">DFR74_10277</name>
</gene>
<dbReference type="Proteomes" id="UP000252586">
    <property type="component" value="Unassembled WGS sequence"/>
</dbReference>
<organism evidence="2 3">
    <name type="scientific">Nocardia puris</name>
    <dbReference type="NCBI Taxonomy" id="208602"/>
    <lineage>
        <taxon>Bacteria</taxon>
        <taxon>Bacillati</taxon>
        <taxon>Actinomycetota</taxon>
        <taxon>Actinomycetes</taxon>
        <taxon>Mycobacteriales</taxon>
        <taxon>Nocardiaceae</taxon>
        <taxon>Nocardia</taxon>
    </lineage>
</organism>
<evidence type="ECO:0000313" key="2">
    <source>
        <dbReference type="EMBL" id="RBO93661.1"/>
    </source>
</evidence>
<accession>A0A366DU88</accession>
<protein>
    <submittedName>
        <fullName evidence="2">Sigma 54 modulation/S30EA-like ribosomal protein</fullName>
    </submittedName>
</protein>
<keyword evidence="2" id="KW-0687">Ribonucleoprotein</keyword>